<dbReference type="CDD" id="cd00712">
    <property type="entry name" value="AsnB"/>
    <property type="match status" value="1"/>
</dbReference>
<dbReference type="GO" id="GO:0006529">
    <property type="term" value="P:asparagine biosynthetic process"/>
    <property type="evidence" value="ECO:0007669"/>
    <property type="project" value="UniProtKB-KW"/>
</dbReference>
<dbReference type="InterPro" id="IPR033738">
    <property type="entry name" value="AsnB_N"/>
</dbReference>
<dbReference type="STRING" id="1817760.A2151_03020"/>
<dbReference type="InterPro" id="IPR051786">
    <property type="entry name" value="ASN_synthetase/amidase"/>
</dbReference>
<gene>
    <name evidence="12" type="ORF">A2151_03020</name>
</gene>
<protein>
    <recommendedName>
        <fullName evidence="3">asparagine synthase (glutamine-hydrolyzing)</fullName>
        <ecNumber evidence="3">6.3.5.4</ecNumber>
    </recommendedName>
</protein>
<dbReference type="EMBL" id="MFSU01000048">
    <property type="protein sequence ID" value="OGI47712.1"/>
    <property type="molecule type" value="Genomic_DNA"/>
</dbReference>
<dbReference type="PIRSF" id="PIRSF001589">
    <property type="entry name" value="Asn_synthetase_glu-h"/>
    <property type="match status" value="1"/>
</dbReference>
<dbReference type="GO" id="GO:0005829">
    <property type="term" value="C:cytosol"/>
    <property type="evidence" value="ECO:0007669"/>
    <property type="project" value="TreeGrafter"/>
</dbReference>
<dbReference type="InterPro" id="IPR029055">
    <property type="entry name" value="Ntn_hydrolases_N"/>
</dbReference>
<evidence type="ECO:0000256" key="10">
    <source>
        <dbReference type="PIRSR" id="PIRSR001589-3"/>
    </source>
</evidence>
<dbReference type="InterPro" id="IPR014729">
    <property type="entry name" value="Rossmann-like_a/b/a_fold"/>
</dbReference>
<evidence type="ECO:0000259" key="11">
    <source>
        <dbReference type="PROSITE" id="PS51278"/>
    </source>
</evidence>
<dbReference type="SUPFAM" id="SSF56235">
    <property type="entry name" value="N-terminal nucleophile aminohydrolases (Ntn hydrolases)"/>
    <property type="match status" value="1"/>
</dbReference>
<dbReference type="Proteomes" id="UP000178885">
    <property type="component" value="Unassembled WGS sequence"/>
</dbReference>
<dbReference type="CDD" id="cd01991">
    <property type="entry name" value="Asn_synthase_B_C"/>
    <property type="match status" value="1"/>
</dbReference>
<evidence type="ECO:0000256" key="1">
    <source>
        <dbReference type="ARBA" id="ARBA00005187"/>
    </source>
</evidence>
<dbReference type="GO" id="GO:0004066">
    <property type="term" value="F:asparagine synthase (glutamine-hydrolyzing) activity"/>
    <property type="evidence" value="ECO:0007669"/>
    <property type="project" value="UniProtKB-EC"/>
</dbReference>
<dbReference type="PANTHER" id="PTHR43284:SF1">
    <property type="entry name" value="ASPARAGINE SYNTHETASE"/>
    <property type="match status" value="1"/>
</dbReference>
<evidence type="ECO:0000256" key="3">
    <source>
        <dbReference type="ARBA" id="ARBA00012737"/>
    </source>
</evidence>
<evidence type="ECO:0000313" key="13">
    <source>
        <dbReference type="Proteomes" id="UP000178885"/>
    </source>
</evidence>
<dbReference type="InterPro" id="IPR017932">
    <property type="entry name" value="GATase_2_dom"/>
</dbReference>
<dbReference type="Pfam" id="PF13537">
    <property type="entry name" value="GATase_7"/>
    <property type="match status" value="1"/>
</dbReference>
<feature type="domain" description="Glutamine amidotransferase type-2" evidence="11">
    <location>
        <begin position="2"/>
        <end position="212"/>
    </location>
</feature>
<reference evidence="12 13" key="1">
    <citation type="journal article" date="2016" name="Nat. Commun.">
        <title>Thousands of microbial genomes shed light on interconnected biogeochemical processes in an aquifer system.</title>
        <authorList>
            <person name="Anantharaman K."/>
            <person name="Brown C.T."/>
            <person name="Hug L.A."/>
            <person name="Sharon I."/>
            <person name="Castelle C.J."/>
            <person name="Probst A.J."/>
            <person name="Thomas B.C."/>
            <person name="Singh A."/>
            <person name="Wilkins M.J."/>
            <person name="Karaoz U."/>
            <person name="Brodie E.L."/>
            <person name="Williams K.H."/>
            <person name="Hubbard S.S."/>
            <person name="Banfield J.F."/>
        </authorList>
    </citation>
    <scope>NUCLEOTIDE SEQUENCE [LARGE SCALE GENOMIC DNA]</scope>
</reference>
<dbReference type="PROSITE" id="PS51278">
    <property type="entry name" value="GATASE_TYPE_2"/>
    <property type="match status" value="1"/>
</dbReference>
<keyword evidence="8" id="KW-0028">Amino-acid biosynthesis</keyword>
<dbReference type="PANTHER" id="PTHR43284">
    <property type="entry name" value="ASPARAGINE SYNTHETASE (GLUTAMINE-HYDROLYZING)"/>
    <property type="match status" value="1"/>
</dbReference>
<comment type="caution">
    <text evidence="12">The sequence shown here is derived from an EMBL/GenBank/DDBJ whole genome shotgun (WGS) entry which is preliminary data.</text>
</comment>
<evidence type="ECO:0000256" key="4">
    <source>
        <dbReference type="ARBA" id="ARBA00022741"/>
    </source>
</evidence>
<dbReference type="Gene3D" id="3.60.20.10">
    <property type="entry name" value="Glutamine Phosphoribosylpyrophosphate, subunit 1, domain 1"/>
    <property type="match status" value="1"/>
</dbReference>
<evidence type="ECO:0000256" key="9">
    <source>
        <dbReference type="PIRSR" id="PIRSR001589-2"/>
    </source>
</evidence>
<feature type="binding site" evidence="9">
    <location>
        <begin position="360"/>
        <end position="361"/>
    </location>
    <ligand>
        <name>ATP</name>
        <dbReference type="ChEBI" id="CHEBI:30616"/>
    </ligand>
</feature>
<feature type="binding site" evidence="9">
    <location>
        <position position="99"/>
    </location>
    <ligand>
        <name>L-glutamine</name>
        <dbReference type="ChEBI" id="CHEBI:58359"/>
    </ligand>
</feature>
<sequence>MCGVAFLYQPAYTADQLTGAMRTALRHMAHRGPDDQGLWQNPPVAIGHRRLAIIDLGASRQPMHDSHGRFVLTYNGEVYNYKDLRRDLEQHWTFQTQGDTEVVLAGLATQGIGFLKKMEGMWAIALWDRTNRTLLLARDRMGKKPLYYQVLRDGIACASELPALSSLARSGWEEDLDSTADYLRYGAYLPGTTAYRDVREVLPGHVLQWDPSGMVRESAYWTLSLGGFSGSLDSARTELREKLVRAVQRRLVADVEVGAFLSGGIDSSLVVGILSNELSVQPKTFTIGFTDPAYDERQYANIVATRYRTDHYEETLSDWDSELLKKLILEHVGQPFADSSLLPTSFLARLASRHVKVALSGDGGDELFSGYQRYQGRALLRWYTRLPKIVRLNVERLIQRIPEPMAHHSRSLLKKAHLFYDVIKRQEAEQPYVAPTFYSNPFFAKLAPELAGRGHPPPRLPPETHEDSLLEMMAADALVYLPQDILVKVDRATMAYSLEARAPFLDRDVVELAFSLPRPWHRRGTRGKRMLRGAFADLLPRSVWQRRKQGFGVPIHQWFRDRLGNELEELLSTTISPLSTPHVRDMLHAHRLKARDHGYRLWGLYVYLLWKKRLPPAPQS</sequence>
<dbReference type="NCBIfam" id="TIGR01536">
    <property type="entry name" value="asn_synth_AEB"/>
    <property type="match status" value="1"/>
</dbReference>
<dbReference type="GO" id="GO:0005524">
    <property type="term" value="F:ATP binding"/>
    <property type="evidence" value="ECO:0007669"/>
    <property type="project" value="UniProtKB-KW"/>
</dbReference>
<keyword evidence="5 9" id="KW-0067">ATP-binding</keyword>
<dbReference type="Pfam" id="PF00733">
    <property type="entry name" value="Asn_synthase"/>
    <property type="match status" value="1"/>
</dbReference>
<keyword evidence="6 8" id="KW-0315">Glutamine amidotransferase</keyword>
<name>A0A1F6TRL9_9PROT</name>
<dbReference type="Gene3D" id="3.40.50.620">
    <property type="entry name" value="HUPs"/>
    <property type="match status" value="1"/>
</dbReference>
<evidence type="ECO:0000256" key="2">
    <source>
        <dbReference type="ARBA" id="ARBA00005752"/>
    </source>
</evidence>
<feature type="binding site" evidence="9">
    <location>
        <position position="287"/>
    </location>
    <ligand>
        <name>ATP</name>
        <dbReference type="ChEBI" id="CHEBI:30616"/>
    </ligand>
</feature>
<dbReference type="EC" id="6.3.5.4" evidence="3"/>
<organism evidence="12 13">
    <name type="scientific">Candidatus Muproteobacteria bacterium RBG_16_65_34</name>
    <dbReference type="NCBI Taxonomy" id="1817760"/>
    <lineage>
        <taxon>Bacteria</taxon>
        <taxon>Pseudomonadati</taxon>
        <taxon>Pseudomonadota</taxon>
        <taxon>Candidatus Muproteobacteria</taxon>
    </lineage>
</organism>
<evidence type="ECO:0000256" key="5">
    <source>
        <dbReference type="ARBA" id="ARBA00022840"/>
    </source>
</evidence>
<keyword evidence="8" id="KW-0061">Asparagine biosynthesis</keyword>
<accession>A0A1F6TRL9</accession>
<dbReference type="InterPro" id="IPR001962">
    <property type="entry name" value="Asn_synthase"/>
</dbReference>
<evidence type="ECO:0000256" key="8">
    <source>
        <dbReference type="PIRSR" id="PIRSR001589-1"/>
    </source>
</evidence>
<keyword evidence="4 9" id="KW-0547">Nucleotide-binding</keyword>
<comment type="similarity">
    <text evidence="2">Belongs to the asparagine synthetase family.</text>
</comment>
<evidence type="ECO:0000313" key="12">
    <source>
        <dbReference type="EMBL" id="OGI47712.1"/>
    </source>
</evidence>
<comment type="pathway">
    <text evidence="1">Amino-acid biosynthesis; L-asparagine biosynthesis; L-asparagine from L-aspartate (L-Gln route): step 1/1.</text>
</comment>
<evidence type="ECO:0000256" key="7">
    <source>
        <dbReference type="ARBA" id="ARBA00048741"/>
    </source>
</evidence>
<comment type="catalytic activity">
    <reaction evidence="7">
        <text>L-aspartate + L-glutamine + ATP + H2O = L-asparagine + L-glutamate + AMP + diphosphate + H(+)</text>
        <dbReference type="Rhea" id="RHEA:12228"/>
        <dbReference type="ChEBI" id="CHEBI:15377"/>
        <dbReference type="ChEBI" id="CHEBI:15378"/>
        <dbReference type="ChEBI" id="CHEBI:29985"/>
        <dbReference type="ChEBI" id="CHEBI:29991"/>
        <dbReference type="ChEBI" id="CHEBI:30616"/>
        <dbReference type="ChEBI" id="CHEBI:33019"/>
        <dbReference type="ChEBI" id="CHEBI:58048"/>
        <dbReference type="ChEBI" id="CHEBI:58359"/>
        <dbReference type="ChEBI" id="CHEBI:456215"/>
        <dbReference type="EC" id="6.3.5.4"/>
    </reaction>
</comment>
<proteinExistence type="inferred from homology"/>
<evidence type="ECO:0000256" key="6">
    <source>
        <dbReference type="ARBA" id="ARBA00022962"/>
    </source>
</evidence>
<dbReference type="SUPFAM" id="SSF52402">
    <property type="entry name" value="Adenine nucleotide alpha hydrolases-like"/>
    <property type="match status" value="1"/>
</dbReference>
<dbReference type="AlphaFoldDB" id="A0A1F6TRL9"/>
<feature type="site" description="Important for beta-aspartyl-AMP intermediate formation" evidence="10">
    <location>
        <position position="362"/>
    </location>
</feature>
<dbReference type="InterPro" id="IPR006426">
    <property type="entry name" value="Asn_synth_AEB"/>
</dbReference>
<feature type="active site" description="For GATase activity" evidence="8">
    <location>
        <position position="2"/>
    </location>
</feature>